<dbReference type="HOGENOM" id="CLU_723023_0_0_11"/>
<gene>
    <name evidence="2" type="ORF">YH66_00180</name>
</gene>
<feature type="transmembrane region" description="Helical" evidence="1">
    <location>
        <begin position="228"/>
        <end position="248"/>
    </location>
</feature>
<protein>
    <recommendedName>
        <fullName evidence="4">Polysaccharide chain length determinant N-terminal domain-containing protein</fullName>
    </recommendedName>
</protein>
<evidence type="ECO:0000313" key="2">
    <source>
        <dbReference type="EMBL" id="AKF26090.1"/>
    </source>
</evidence>
<dbReference type="PATRIC" id="fig|92706.3.peg.35"/>
<dbReference type="Proteomes" id="UP000034037">
    <property type="component" value="Chromosome"/>
</dbReference>
<evidence type="ECO:0000256" key="1">
    <source>
        <dbReference type="SAM" id="Phobius"/>
    </source>
</evidence>
<keyword evidence="1" id="KW-0472">Membrane</keyword>
<evidence type="ECO:0008006" key="4">
    <source>
        <dbReference type="Google" id="ProtNLM"/>
    </source>
</evidence>
<feature type="transmembrane region" description="Helical" evidence="1">
    <location>
        <begin position="21"/>
        <end position="47"/>
    </location>
</feature>
<proteinExistence type="predicted"/>
<dbReference type="EMBL" id="CP011309">
    <property type="protein sequence ID" value="AKF26090.1"/>
    <property type="molecule type" value="Genomic_DNA"/>
</dbReference>
<dbReference type="RefSeq" id="WP_003861037.1">
    <property type="nucleotide sequence ID" value="NZ_CP011309.1"/>
</dbReference>
<organism evidence="2 3">
    <name type="scientific">[Brevibacterium] flavum</name>
    <dbReference type="NCBI Taxonomy" id="92706"/>
    <lineage>
        <taxon>Bacteria</taxon>
        <taxon>Bacillati</taxon>
        <taxon>Actinomycetota</taxon>
        <taxon>Actinomycetes</taxon>
        <taxon>Mycobacteriales</taxon>
        <taxon>Corynebacteriaceae</taxon>
        <taxon>Corynebacterium</taxon>
    </lineage>
</organism>
<keyword evidence="1" id="KW-1133">Transmembrane helix</keyword>
<reference evidence="2 3" key="1">
    <citation type="submission" date="2015-04" db="EMBL/GenBank/DDBJ databases">
        <title>Complete Genome Sequence of Brevibacterium flavum ATCC 15168.</title>
        <authorList>
            <person name="Ahn J."/>
            <person name="Park G."/>
            <person name="Jeon W."/>
            <person name="Jang Y."/>
            <person name="Jang M."/>
            <person name="Lee H."/>
            <person name="Lee H."/>
        </authorList>
    </citation>
    <scope>NUCLEOTIDE SEQUENCE [LARGE SCALE GENOMIC DNA]</scope>
    <source>
        <strain evidence="2 3">ATCC 15168</strain>
    </source>
</reference>
<name>A0A0F6Z3R2_9CORY</name>
<keyword evidence="1" id="KW-0812">Transmembrane</keyword>
<evidence type="ECO:0000313" key="3">
    <source>
        <dbReference type="Proteomes" id="UP000034037"/>
    </source>
</evidence>
<dbReference type="AlphaFoldDB" id="A0A0F6Z3R2"/>
<keyword evidence="3" id="KW-1185">Reference proteome</keyword>
<sequence>MTIREVETPARPVPRPLDLGLLWGAFIRSLPIALLIGVLAGGATYFIQDGEPPVYEVTSTVSLGVLSDADIPDWIVARAEPVYLSMAQDRETVEQVSAVTGVPDPVISAESGDVQGVILISAEGADVAQARSLVDETVMTLIRRSARMHETAMFAASTQSEQLTAPLRAQIAARQLEDPLADISDLEWEIQLIAREIETSIPEVVPPVQVSQTDNDGEPVRPQPLNTALVVGMAAGLIALLPLIWWNFSNPRKVGRMWLRGLRNRYGVDTETASFARSISPLAEARAVQTLSTSGTVLLLGQMGSLSELEGSGRIYQADWFDPWWREVPPNEVGLAIVTVEKRSKKLRDIEKLVAHLTGMGIPTMVAFNNKEENNGSHSNRS</sequence>
<accession>A0A0F6Z3R2</accession>